<proteinExistence type="predicted"/>
<dbReference type="GO" id="GO:0016787">
    <property type="term" value="F:hydrolase activity"/>
    <property type="evidence" value="ECO:0007669"/>
    <property type="project" value="UniProtKB-KW"/>
</dbReference>
<dbReference type="EMBL" id="CP012900">
    <property type="protein sequence ID" value="ALJ29219.1"/>
    <property type="molecule type" value="Genomic_DNA"/>
</dbReference>
<feature type="short sequence motif" description="Histidine triad motif" evidence="2 3">
    <location>
        <begin position="97"/>
        <end position="101"/>
    </location>
</feature>
<keyword evidence="6" id="KW-1185">Reference proteome</keyword>
<dbReference type="PRINTS" id="PR00332">
    <property type="entry name" value="HISTRIAD"/>
</dbReference>
<evidence type="ECO:0000256" key="3">
    <source>
        <dbReference type="PROSITE-ProRule" id="PRU00464"/>
    </source>
</evidence>
<sequence>MQGCVFCAILAGELPARMVWEDAQVVAFMDLRQAVPGHVLVVPRQHAETLYALDEALAGQVMRVAHRVARALRDTLAPDGLNLWQSNGEAGGQEVPHFHLHVQPRRHGDGLLEVYPMGVPAPSTMAQLEPLAARLRNALGGGSQQVPAPQHAAQ</sequence>
<dbReference type="OrthoDB" id="9784774at2"/>
<dbReference type="CDD" id="cd01277">
    <property type="entry name" value="HINT_subgroup"/>
    <property type="match status" value="1"/>
</dbReference>
<dbReference type="Proteomes" id="UP000061010">
    <property type="component" value="Chromosome"/>
</dbReference>
<feature type="domain" description="HIT" evidence="4">
    <location>
        <begin position="5"/>
        <end position="112"/>
    </location>
</feature>
<dbReference type="InterPro" id="IPR039384">
    <property type="entry name" value="HINT"/>
</dbReference>
<dbReference type="AlphaFoldDB" id="A0A0S1B2I2"/>
<dbReference type="RefSeq" id="WP_054667419.1">
    <property type="nucleotide sequence ID" value="NZ_DAMBZY010000001.1"/>
</dbReference>
<evidence type="ECO:0000256" key="1">
    <source>
        <dbReference type="PIRSR" id="PIRSR601310-1"/>
    </source>
</evidence>
<dbReference type="InterPro" id="IPR001310">
    <property type="entry name" value="Histidine_triad_HIT"/>
</dbReference>
<gene>
    <name evidence="5" type="ORF">AOT14_28640</name>
</gene>
<reference evidence="5 6" key="1">
    <citation type="journal article" date="2015" name="Genome Announc.">
        <title>Complete Genome Sequencing of Stenotrophomonas acidaminiphila ZAC14D2_NAIMI4_2, a Multidrug-Resistant Strain Isolated from Sediments of a Polluted River in Mexico, Uncovers New Antibiotic Resistance Genes and a Novel Class-II Lasso Peptide Biosynthesis Gene Cluster.</title>
        <authorList>
            <person name="Vinuesa P."/>
            <person name="Ochoa-Sanchez L.E."/>
        </authorList>
    </citation>
    <scope>NUCLEOTIDE SEQUENCE [LARGE SCALE GENOMIC DNA]</scope>
    <source>
        <strain evidence="5 6">ZAC14D2_NAIMI4_2</strain>
    </source>
</reference>
<dbReference type="PANTHER" id="PTHR46648:SF1">
    <property type="entry name" value="ADENOSINE 5'-MONOPHOSPHORAMIDASE HNT1"/>
    <property type="match status" value="1"/>
</dbReference>
<dbReference type="PROSITE" id="PS51084">
    <property type="entry name" value="HIT_2"/>
    <property type="match status" value="1"/>
</dbReference>
<evidence type="ECO:0000256" key="2">
    <source>
        <dbReference type="PIRSR" id="PIRSR601310-3"/>
    </source>
</evidence>
<evidence type="ECO:0000313" key="6">
    <source>
        <dbReference type="Proteomes" id="UP000061010"/>
    </source>
</evidence>
<dbReference type="InterPro" id="IPR036265">
    <property type="entry name" value="HIT-like_sf"/>
</dbReference>
<dbReference type="Gene3D" id="3.30.428.10">
    <property type="entry name" value="HIT-like"/>
    <property type="match status" value="1"/>
</dbReference>
<keyword evidence="5" id="KW-0378">Hydrolase</keyword>
<dbReference type="GO" id="GO:0009117">
    <property type="term" value="P:nucleotide metabolic process"/>
    <property type="evidence" value="ECO:0007669"/>
    <property type="project" value="TreeGrafter"/>
</dbReference>
<name>A0A0S1B2I2_9GAMM</name>
<organism evidence="5 6">
    <name type="scientific">Stenotrophomonas acidaminiphila</name>
    <dbReference type="NCBI Taxonomy" id="128780"/>
    <lineage>
        <taxon>Bacteria</taxon>
        <taxon>Pseudomonadati</taxon>
        <taxon>Pseudomonadota</taxon>
        <taxon>Gammaproteobacteria</taxon>
        <taxon>Lysobacterales</taxon>
        <taxon>Lysobacteraceae</taxon>
        <taxon>Stenotrophomonas</taxon>
    </lineage>
</organism>
<dbReference type="Pfam" id="PF01230">
    <property type="entry name" value="HIT"/>
    <property type="match status" value="1"/>
</dbReference>
<evidence type="ECO:0000259" key="4">
    <source>
        <dbReference type="PROSITE" id="PS51084"/>
    </source>
</evidence>
<evidence type="ECO:0000313" key="5">
    <source>
        <dbReference type="EMBL" id="ALJ29219.1"/>
    </source>
</evidence>
<feature type="active site" description="Tele-AMP-histidine intermediate" evidence="1">
    <location>
        <position position="99"/>
    </location>
</feature>
<dbReference type="SUPFAM" id="SSF54197">
    <property type="entry name" value="HIT-like"/>
    <property type="match status" value="1"/>
</dbReference>
<accession>A0A0S1B2I2</accession>
<dbReference type="InterPro" id="IPR011146">
    <property type="entry name" value="HIT-like"/>
</dbReference>
<dbReference type="KEGG" id="sacz:AOT14_28640"/>
<dbReference type="PANTHER" id="PTHR46648">
    <property type="entry name" value="HIT FAMILY PROTEIN 1"/>
    <property type="match status" value="1"/>
</dbReference>
<dbReference type="PATRIC" id="fig|128780.6.peg.2896"/>
<protein>
    <submittedName>
        <fullName evidence="5">Hydrolase</fullName>
    </submittedName>
</protein>